<protein>
    <recommendedName>
        <fullName evidence="4">DUF1109 family protein</fullName>
    </recommendedName>
</protein>
<dbReference type="EMBL" id="BSPC01000022">
    <property type="protein sequence ID" value="GLS19308.1"/>
    <property type="molecule type" value="Genomic_DNA"/>
</dbReference>
<feature type="transmembrane region" description="Helical" evidence="1">
    <location>
        <begin position="187"/>
        <end position="205"/>
    </location>
</feature>
<reference evidence="3" key="1">
    <citation type="journal article" date="2019" name="Int. J. Syst. Evol. Microbiol.">
        <title>The Global Catalogue of Microorganisms (GCM) 10K type strain sequencing project: providing services to taxonomists for standard genome sequencing and annotation.</title>
        <authorList>
            <consortium name="The Broad Institute Genomics Platform"/>
            <consortium name="The Broad Institute Genome Sequencing Center for Infectious Disease"/>
            <person name="Wu L."/>
            <person name="Ma J."/>
        </authorList>
    </citation>
    <scope>NUCLEOTIDE SEQUENCE [LARGE SCALE GENOMIC DNA]</scope>
    <source>
        <strain evidence="3">NBRC 101365</strain>
    </source>
</reference>
<gene>
    <name evidence="2" type="ORF">GCM10007874_23250</name>
</gene>
<feature type="transmembrane region" description="Helical" evidence="1">
    <location>
        <begin position="124"/>
        <end position="145"/>
    </location>
</feature>
<feature type="transmembrane region" description="Helical" evidence="1">
    <location>
        <begin position="157"/>
        <end position="175"/>
    </location>
</feature>
<accession>A0ABQ6CG20</accession>
<comment type="caution">
    <text evidence="2">The sequence shown here is derived from an EMBL/GenBank/DDBJ whole genome shotgun (WGS) entry which is preliminary data.</text>
</comment>
<dbReference type="Pfam" id="PF06532">
    <property type="entry name" value="NrsF"/>
    <property type="match status" value="1"/>
</dbReference>
<sequence>MKTDDFIKALAEDNAAGWRIGKAFAVALAGGAVITAVLFFSSIGMRPDVDNAMHTGRFMFKFLVTLTLATTATGLILRMAQPGVPLGAWGKAIAAAPALLAAAVIIELVVMPSSTWEARWIGSNAPYCMTLIPLMAVGPLACILYVMRQGAPENPGLMGAIAGLVASGIGATFYASHCPDDSPLFVATWYPLATGIVVLAGYFAGKKWLKW</sequence>
<proteinExistence type="predicted"/>
<feature type="transmembrane region" description="Helical" evidence="1">
    <location>
        <begin position="20"/>
        <end position="40"/>
    </location>
</feature>
<dbReference type="Proteomes" id="UP001156882">
    <property type="component" value="Unassembled WGS sequence"/>
</dbReference>
<feature type="transmembrane region" description="Helical" evidence="1">
    <location>
        <begin position="60"/>
        <end position="80"/>
    </location>
</feature>
<keyword evidence="1" id="KW-0472">Membrane</keyword>
<keyword evidence="1" id="KW-1133">Transmembrane helix</keyword>
<dbReference type="InterPro" id="IPR009495">
    <property type="entry name" value="NrsF"/>
</dbReference>
<feature type="transmembrane region" description="Helical" evidence="1">
    <location>
        <begin position="92"/>
        <end position="112"/>
    </location>
</feature>
<evidence type="ECO:0000313" key="2">
    <source>
        <dbReference type="EMBL" id="GLS19308.1"/>
    </source>
</evidence>
<dbReference type="RefSeq" id="WP_284312206.1">
    <property type="nucleotide sequence ID" value="NZ_BSPC01000022.1"/>
</dbReference>
<keyword evidence="3" id="KW-1185">Reference proteome</keyword>
<organism evidence="2 3">
    <name type="scientific">Labrys miyagiensis</name>
    <dbReference type="NCBI Taxonomy" id="346912"/>
    <lineage>
        <taxon>Bacteria</taxon>
        <taxon>Pseudomonadati</taxon>
        <taxon>Pseudomonadota</taxon>
        <taxon>Alphaproteobacteria</taxon>
        <taxon>Hyphomicrobiales</taxon>
        <taxon>Xanthobacteraceae</taxon>
        <taxon>Labrys</taxon>
    </lineage>
</organism>
<evidence type="ECO:0008006" key="4">
    <source>
        <dbReference type="Google" id="ProtNLM"/>
    </source>
</evidence>
<evidence type="ECO:0000313" key="3">
    <source>
        <dbReference type="Proteomes" id="UP001156882"/>
    </source>
</evidence>
<keyword evidence="1" id="KW-0812">Transmembrane</keyword>
<evidence type="ECO:0000256" key="1">
    <source>
        <dbReference type="SAM" id="Phobius"/>
    </source>
</evidence>
<name>A0ABQ6CG20_9HYPH</name>